<sequence>MLSFSSIPPTESLRIVSSLLLHKKTATCDRYDLRICYN</sequence>
<protein>
    <submittedName>
        <fullName evidence="1">Uncharacterized protein</fullName>
    </submittedName>
</protein>
<accession>A0A0A8Z746</accession>
<evidence type="ECO:0000313" key="1">
    <source>
        <dbReference type="EMBL" id="JAD35234.1"/>
    </source>
</evidence>
<dbReference type="AlphaFoldDB" id="A0A0A8Z746"/>
<dbReference type="EMBL" id="GBRH01262661">
    <property type="protein sequence ID" value="JAD35234.1"/>
    <property type="molecule type" value="Transcribed_RNA"/>
</dbReference>
<name>A0A0A8Z746_ARUDO</name>
<organism evidence="1">
    <name type="scientific">Arundo donax</name>
    <name type="common">Giant reed</name>
    <name type="synonym">Donax arundinaceus</name>
    <dbReference type="NCBI Taxonomy" id="35708"/>
    <lineage>
        <taxon>Eukaryota</taxon>
        <taxon>Viridiplantae</taxon>
        <taxon>Streptophyta</taxon>
        <taxon>Embryophyta</taxon>
        <taxon>Tracheophyta</taxon>
        <taxon>Spermatophyta</taxon>
        <taxon>Magnoliopsida</taxon>
        <taxon>Liliopsida</taxon>
        <taxon>Poales</taxon>
        <taxon>Poaceae</taxon>
        <taxon>PACMAD clade</taxon>
        <taxon>Arundinoideae</taxon>
        <taxon>Arundineae</taxon>
        <taxon>Arundo</taxon>
    </lineage>
</organism>
<proteinExistence type="predicted"/>
<reference evidence="1" key="1">
    <citation type="submission" date="2014-09" db="EMBL/GenBank/DDBJ databases">
        <authorList>
            <person name="Magalhaes I.L.F."/>
            <person name="Oliveira U."/>
            <person name="Santos F.R."/>
            <person name="Vidigal T.H.D.A."/>
            <person name="Brescovit A.D."/>
            <person name="Santos A.J."/>
        </authorList>
    </citation>
    <scope>NUCLEOTIDE SEQUENCE</scope>
    <source>
        <tissue evidence="1">Shoot tissue taken approximately 20 cm above the soil surface</tissue>
    </source>
</reference>
<reference evidence="1" key="2">
    <citation type="journal article" date="2015" name="Data Brief">
        <title>Shoot transcriptome of the giant reed, Arundo donax.</title>
        <authorList>
            <person name="Barrero R.A."/>
            <person name="Guerrero F.D."/>
            <person name="Moolhuijzen P."/>
            <person name="Goolsby J.A."/>
            <person name="Tidwell J."/>
            <person name="Bellgard S.E."/>
            <person name="Bellgard M.I."/>
        </authorList>
    </citation>
    <scope>NUCLEOTIDE SEQUENCE</scope>
    <source>
        <tissue evidence="1">Shoot tissue taken approximately 20 cm above the soil surface</tissue>
    </source>
</reference>